<evidence type="ECO:0000256" key="1">
    <source>
        <dbReference type="SAM" id="SignalP"/>
    </source>
</evidence>
<dbReference type="AlphaFoldDB" id="A0A9P9HKM3"/>
<accession>A0A9P9HKM3</accession>
<feature type="chain" id="PRO_5040330853" description="Secreted protein" evidence="1">
    <location>
        <begin position="19"/>
        <end position="94"/>
    </location>
</feature>
<comment type="caution">
    <text evidence="2">The sequence shown here is derived from an EMBL/GenBank/DDBJ whole genome shotgun (WGS) entry which is preliminary data.</text>
</comment>
<evidence type="ECO:0008006" key="4">
    <source>
        <dbReference type="Google" id="ProtNLM"/>
    </source>
</evidence>
<gene>
    <name evidence="2" type="ORF">BKA55DRAFT_562326</name>
</gene>
<dbReference type="GeneID" id="70222221"/>
<dbReference type="Proteomes" id="UP000720189">
    <property type="component" value="Unassembled WGS sequence"/>
</dbReference>
<organism evidence="2 3">
    <name type="scientific">Fusarium redolens</name>
    <dbReference type="NCBI Taxonomy" id="48865"/>
    <lineage>
        <taxon>Eukaryota</taxon>
        <taxon>Fungi</taxon>
        <taxon>Dikarya</taxon>
        <taxon>Ascomycota</taxon>
        <taxon>Pezizomycotina</taxon>
        <taxon>Sordariomycetes</taxon>
        <taxon>Hypocreomycetidae</taxon>
        <taxon>Hypocreales</taxon>
        <taxon>Nectriaceae</taxon>
        <taxon>Fusarium</taxon>
        <taxon>Fusarium redolens species complex</taxon>
    </lineage>
</organism>
<sequence length="94" mass="10727">MIPIQRIRFLLMLTTLYCQEVCPIGSLAVDANGLAPFGMLCDLQRDRKKRERYSGRKAWFDGVEKFVFYAGKMLAISAKPCMAVFAMKLNCNRV</sequence>
<keyword evidence="3" id="KW-1185">Reference proteome</keyword>
<keyword evidence="1" id="KW-0732">Signal</keyword>
<dbReference type="EMBL" id="JAGMUX010000005">
    <property type="protein sequence ID" value="KAH7259300.1"/>
    <property type="molecule type" value="Genomic_DNA"/>
</dbReference>
<protein>
    <recommendedName>
        <fullName evidence="4">Secreted protein</fullName>
    </recommendedName>
</protein>
<name>A0A9P9HKM3_FUSRE</name>
<evidence type="ECO:0000313" key="3">
    <source>
        <dbReference type="Proteomes" id="UP000720189"/>
    </source>
</evidence>
<evidence type="ECO:0000313" key="2">
    <source>
        <dbReference type="EMBL" id="KAH7259300.1"/>
    </source>
</evidence>
<reference evidence="2" key="1">
    <citation type="journal article" date="2021" name="Nat. Commun.">
        <title>Genetic determinants of endophytism in the Arabidopsis root mycobiome.</title>
        <authorList>
            <person name="Mesny F."/>
            <person name="Miyauchi S."/>
            <person name="Thiergart T."/>
            <person name="Pickel B."/>
            <person name="Atanasova L."/>
            <person name="Karlsson M."/>
            <person name="Huettel B."/>
            <person name="Barry K.W."/>
            <person name="Haridas S."/>
            <person name="Chen C."/>
            <person name="Bauer D."/>
            <person name="Andreopoulos W."/>
            <person name="Pangilinan J."/>
            <person name="LaButti K."/>
            <person name="Riley R."/>
            <person name="Lipzen A."/>
            <person name="Clum A."/>
            <person name="Drula E."/>
            <person name="Henrissat B."/>
            <person name="Kohler A."/>
            <person name="Grigoriev I.V."/>
            <person name="Martin F.M."/>
            <person name="Hacquard S."/>
        </authorList>
    </citation>
    <scope>NUCLEOTIDE SEQUENCE</scope>
    <source>
        <strain evidence="2">MPI-CAGE-AT-0023</strain>
    </source>
</reference>
<feature type="signal peptide" evidence="1">
    <location>
        <begin position="1"/>
        <end position="18"/>
    </location>
</feature>
<dbReference type="RefSeq" id="XP_046052008.1">
    <property type="nucleotide sequence ID" value="XM_046192267.1"/>
</dbReference>
<proteinExistence type="predicted"/>